<evidence type="ECO:0000313" key="3">
    <source>
        <dbReference type="EMBL" id="ESO96590.1"/>
    </source>
</evidence>
<comment type="similarity">
    <text evidence="1">Belongs to the asteroid family.</text>
</comment>
<gene>
    <name evidence="3" type="ORF">LOTGIDRAFT_227013</name>
</gene>
<dbReference type="CTD" id="20247376"/>
<reference evidence="3 4" key="1">
    <citation type="journal article" date="2013" name="Nature">
        <title>Insights into bilaterian evolution from three spiralian genomes.</title>
        <authorList>
            <person name="Simakov O."/>
            <person name="Marletaz F."/>
            <person name="Cho S.J."/>
            <person name="Edsinger-Gonzales E."/>
            <person name="Havlak P."/>
            <person name="Hellsten U."/>
            <person name="Kuo D.H."/>
            <person name="Larsson T."/>
            <person name="Lv J."/>
            <person name="Arendt D."/>
            <person name="Savage R."/>
            <person name="Osoegawa K."/>
            <person name="de Jong P."/>
            <person name="Grimwood J."/>
            <person name="Chapman J.A."/>
            <person name="Shapiro H."/>
            <person name="Aerts A."/>
            <person name="Otillar R.P."/>
            <person name="Terry A.Y."/>
            <person name="Boore J.L."/>
            <person name="Grigoriev I.V."/>
            <person name="Lindberg D.R."/>
            <person name="Seaver E.C."/>
            <person name="Weisblat D.A."/>
            <person name="Putnam N.H."/>
            <person name="Rokhsar D.S."/>
        </authorList>
    </citation>
    <scope>NUCLEOTIDE SEQUENCE [LARGE SCALE GENOMIC DNA]</scope>
</reference>
<proteinExistence type="inferred from homology"/>
<evidence type="ECO:0000259" key="2">
    <source>
        <dbReference type="Pfam" id="PF00752"/>
    </source>
</evidence>
<feature type="non-terminal residue" evidence="3">
    <location>
        <position position="397"/>
    </location>
</feature>
<dbReference type="PANTHER" id="PTHR15665:SF1">
    <property type="entry name" value="PROTEIN ASTEROID HOMOLOG 1"/>
    <property type="match status" value="1"/>
</dbReference>
<evidence type="ECO:0000256" key="1">
    <source>
        <dbReference type="ARBA" id="ARBA00007398"/>
    </source>
</evidence>
<accession>V4AP72</accession>
<dbReference type="InterPro" id="IPR006085">
    <property type="entry name" value="XPG_DNA_repair_N"/>
</dbReference>
<dbReference type="PANTHER" id="PTHR15665">
    <property type="entry name" value="ASTEROID PROTEIN"/>
    <property type="match status" value="1"/>
</dbReference>
<protein>
    <recommendedName>
        <fullName evidence="2">XPG N-terminal domain-containing protein</fullName>
    </recommendedName>
</protein>
<dbReference type="GeneID" id="20247376"/>
<feature type="domain" description="XPG N-terminal" evidence="2">
    <location>
        <begin position="1"/>
        <end position="94"/>
    </location>
</feature>
<dbReference type="Proteomes" id="UP000030746">
    <property type="component" value="Unassembled WGS sequence"/>
</dbReference>
<dbReference type="Gene3D" id="3.40.50.1010">
    <property type="entry name" value="5'-nuclease"/>
    <property type="match status" value="1"/>
</dbReference>
<sequence>MGVKGLTTFVDNNPSLLKDYQLYSCKVIFDGNNLYHFLYHRYNIRQQFNGDYFNYAKKVKQVFVNLRKCGIVPCVVFDGGYNTDDKKHQTVLERARDRLRISGKNSFRGSKNLLPILSYETFRTVLDDLGVIHVTCDYEADEHIAILANKWNCPVISNDSDFYVYNIKAGFFPMDYVDFRIKQKFTKDATTGNKRNQLYILVQKYHHQHYFDVFGKFNPSLIPLLATVLGNDFVNGKVFSYFMKKFKKPDTKKSKISNKRSKAHSLISWLKSCASTEDAIQQILDHFPPERQSFLEKIIHDSIHSYTKIDSDQTFLEKYLESEFDINSVMLNDYFGNGLPEWMMRSLLKAELSPFIQNALVLRRVILQCQVEDLRKASSHEISKPIRRVIYGILFNS</sequence>
<keyword evidence="4" id="KW-1185">Reference proteome</keyword>
<dbReference type="OMA" id="PLFAVMC"/>
<dbReference type="InterPro" id="IPR029060">
    <property type="entry name" value="PIN-like_dom_sf"/>
</dbReference>
<dbReference type="Pfam" id="PF00752">
    <property type="entry name" value="XPG_N"/>
    <property type="match status" value="1"/>
</dbReference>
<dbReference type="STRING" id="225164.V4AP72"/>
<dbReference type="GO" id="GO:0004518">
    <property type="term" value="F:nuclease activity"/>
    <property type="evidence" value="ECO:0007669"/>
    <property type="project" value="InterPro"/>
</dbReference>
<dbReference type="SUPFAM" id="SSF88723">
    <property type="entry name" value="PIN domain-like"/>
    <property type="match status" value="1"/>
</dbReference>
<dbReference type="EMBL" id="KB201451">
    <property type="protein sequence ID" value="ESO96590.1"/>
    <property type="molecule type" value="Genomic_DNA"/>
</dbReference>
<dbReference type="InterPro" id="IPR026832">
    <property type="entry name" value="Asteroid"/>
</dbReference>
<dbReference type="RefSeq" id="XP_009052726.1">
    <property type="nucleotide sequence ID" value="XM_009054478.1"/>
</dbReference>
<dbReference type="KEGG" id="lgi:LOTGIDRAFT_227013"/>
<name>V4AP72_LOTGI</name>
<evidence type="ECO:0000313" key="4">
    <source>
        <dbReference type="Proteomes" id="UP000030746"/>
    </source>
</evidence>
<dbReference type="OrthoDB" id="25987at2759"/>
<organism evidence="3 4">
    <name type="scientific">Lottia gigantea</name>
    <name type="common">Giant owl limpet</name>
    <dbReference type="NCBI Taxonomy" id="225164"/>
    <lineage>
        <taxon>Eukaryota</taxon>
        <taxon>Metazoa</taxon>
        <taxon>Spiralia</taxon>
        <taxon>Lophotrochozoa</taxon>
        <taxon>Mollusca</taxon>
        <taxon>Gastropoda</taxon>
        <taxon>Patellogastropoda</taxon>
        <taxon>Lottioidea</taxon>
        <taxon>Lottiidae</taxon>
        <taxon>Lottia</taxon>
    </lineage>
</organism>
<dbReference type="AlphaFoldDB" id="V4AP72"/>
<dbReference type="HOGENOM" id="CLU_017330_2_1_1"/>